<dbReference type="GO" id="GO:0008270">
    <property type="term" value="F:zinc ion binding"/>
    <property type="evidence" value="ECO:0007669"/>
    <property type="project" value="UniProtKB-KW"/>
</dbReference>
<keyword evidence="6" id="KW-1185">Reference proteome</keyword>
<accession>A0AAV9JVQ7</accession>
<dbReference type="EMBL" id="JAVFHQ010000003">
    <property type="protein sequence ID" value="KAK4549665.1"/>
    <property type="molecule type" value="Genomic_DNA"/>
</dbReference>
<sequence length="364" mass="40624">MATDGLRRSTRVRRAVKSYAAEQAEEADELALKGPPTKRKKKIADADDADVQFAAADASSEVEVTKVIKKRGKKTKVSKEIVDEPVPSQPSKKRKKAASTAKRDNDWHASAAENRIIRTKQQTKKLAPGAEETRLRAYVDVPSDKYHRFVESANTQRMFVIDRERGVEDSCHAHHDDCPCETIQIAGSTGNVYTVTISHLPSCSCPVGIFRKKGQEICCKHVLYVLHHVLKAPDELKYQNAFLTSELREIFTNAPALPSQVADDEPKDGNRKPVEDDCPICCMEFEADEEVVWCRAACGNNVHKDCFDQWANTKRSNVTCPFCRTPWQSANAPKKQKVGVANIDVPSERGGGGYSNVRHLLEYE</sequence>
<dbReference type="CDD" id="cd16494">
    <property type="entry name" value="RING-CH-C4HC3_ZSWM2"/>
    <property type="match status" value="1"/>
</dbReference>
<evidence type="ECO:0000256" key="1">
    <source>
        <dbReference type="PROSITE-ProRule" id="PRU00175"/>
    </source>
</evidence>
<dbReference type="PROSITE" id="PS50966">
    <property type="entry name" value="ZF_SWIM"/>
    <property type="match status" value="1"/>
</dbReference>
<proteinExistence type="predicted"/>
<dbReference type="InterPro" id="IPR013083">
    <property type="entry name" value="Znf_RING/FYVE/PHD"/>
</dbReference>
<dbReference type="InterPro" id="IPR039903">
    <property type="entry name" value="Zswim2"/>
</dbReference>
<dbReference type="GO" id="GO:0061630">
    <property type="term" value="F:ubiquitin protein ligase activity"/>
    <property type="evidence" value="ECO:0007669"/>
    <property type="project" value="InterPro"/>
</dbReference>
<dbReference type="InterPro" id="IPR001841">
    <property type="entry name" value="Znf_RING"/>
</dbReference>
<dbReference type="Proteomes" id="UP001324427">
    <property type="component" value="Unassembled WGS sequence"/>
</dbReference>
<keyword evidence="1" id="KW-0862">Zinc</keyword>
<feature type="region of interest" description="Disordered" evidence="2">
    <location>
        <begin position="20"/>
        <end position="44"/>
    </location>
</feature>
<feature type="region of interest" description="Disordered" evidence="2">
    <location>
        <begin position="73"/>
        <end position="107"/>
    </location>
</feature>
<name>A0AAV9JVQ7_9PEZI</name>
<evidence type="ECO:0000313" key="5">
    <source>
        <dbReference type="EMBL" id="KAK4549665.1"/>
    </source>
</evidence>
<evidence type="ECO:0000259" key="3">
    <source>
        <dbReference type="PROSITE" id="PS50089"/>
    </source>
</evidence>
<keyword evidence="1" id="KW-0479">Metal-binding</keyword>
<gene>
    <name evidence="5" type="ORF">LTR36_004966</name>
</gene>
<protein>
    <submittedName>
        <fullName evidence="5">Uncharacterized protein</fullName>
    </submittedName>
</protein>
<comment type="caution">
    <text evidence="5">The sequence shown here is derived from an EMBL/GenBank/DDBJ whole genome shotgun (WGS) entry which is preliminary data.</text>
</comment>
<keyword evidence="1" id="KW-0863">Zinc-finger</keyword>
<evidence type="ECO:0000256" key="2">
    <source>
        <dbReference type="SAM" id="MobiDB-lite"/>
    </source>
</evidence>
<organism evidence="5 6">
    <name type="scientific">Oleoguttula mirabilis</name>
    <dbReference type="NCBI Taxonomy" id="1507867"/>
    <lineage>
        <taxon>Eukaryota</taxon>
        <taxon>Fungi</taxon>
        <taxon>Dikarya</taxon>
        <taxon>Ascomycota</taxon>
        <taxon>Pezizomycotina</taxon>
        <taxon>Dothideomycetes</taxon>
        <taxon>Dothideomycetidae</taxon>
        <taxon>Mycosphaerellales</taxon>
        <taxon>Teratosphaeriaceae</taxon>
        <taxon>Oleoguttula</taxon>
    </lineage>
</organism>
<dbReference type="AlphaFoldDB" id="A0AAV9JVQ7"/>
<dbReference type="PANTHER" id="PTHR21540">
    <property type="entry name" value="RING FINGER AND SWIM DOMAIN-CONTAINING PROTEIN 2"/>
    <property type="match status" value="1"/>
</dbReference>
<evidence type="ECO:0000313" key="6">
    <source>
        <dbReference type="Proteomes" id="UP001324427"/>
    </source>
</evidence>
<feature type="domain" description="RING-type" evidence="3">
    <location>
        <begin position="278"/>
        <end position="324"/>
    </location>
</feature>
<dbReference type="InterPro" id="IPR007527">
    <property type="entry name" value="Znf_SWIM"/>
</dbReference>
<reference evidence="5 6" key="1">
    <citation type="submission" date="2021-11" db="EMBL/GenBank/DDBJ databases">
        <title>Black yeast isolated from Biological Soil Crust.</title>
        <authorList>
            <person name="Kurbessoian T."/>
        </authorList>
    </citation>
    <scope>NUCLEOTIDE SEQUENCE [LARGE SCALE GENOMIC DNA]</scope>
    <source>
        <strain evidence="5 6">CCFEE 5522</strain>
    </source>
</reference>
<evidence type="ECO:0000259" key="4">
    <source>
        <dbReference type="PROSITE" id="PS50966"/>
    </source>
</evidence>
<feature type="domain" description="SWIM-type" evidence="4">
    <location>
        <begin position="193"/>
        <end position="230"/>
    </location>
</feature>
<dbReference type="Gene3D" id="3.30.40.10">
    <property type="entry name" value="Zinc/RING finger domain, C3HC4 (zinc finger)"/>
    <property type="match status" value="1"/>
</dbReference>
<dbReference type="SUPFAM" id="SSF57850">
    <property type="entry name" value="RING/U-box"/>
    <property type="match status" value="1"/>
</dbReference>
<dbReference type="PROSITE" id="PS50089">
    <property type="entry name" value="ZF_RING_2"/>
    <property type="match status" value="1"/>
</dbReference>
<dbReference type="Pfam" id="PF13639">
    <property type="entry name" value="zf-RING_2"/>
    <property type="match status" value="1"/>
</dbReference>
<dbReference type="PANTHER" id="PTHR21540:SF0">
    <property type="entry name" value="PHD FAMILY PROTEIN"/>
    <property type="match status" value="1"/>
</dbReference>